<gene>
    <name evidence="1" type="ORF">IAA63_13630</name>
</gene>
<dbReference type="Proteomes" id="UP000886723">
    <property type="component" value="Unassembled WGS sequence"/>
</dbReference>
<sequence>MRFHTERITENSRFWDRVNTLAKEAFPPEEYLAPSKLVEMANACRSKGYGSRAIETPKLEYPGKKQVVDFEMPDDTAANSLQRKKRQEFYLRNGYRETGLFLNYLGADYEVFCMDETFEPETFKELMKTIRV</sequence>
<accession>A0A9D1NWJ2</accession>
<organism evidence="1 2">
    <name type="scientific">Candidatus Pullilachnospira stercoravium</name>
    <dbReference type="NCBI Taxonomy" id="2840913"/>
    <lineage>
        <taxon>Bacteria</taxon>
        <taxon>Bacillati</taxon>
        <taxon>Bacillota</taxon>
        <taxon>Clostridia</taxon>
        <taxon>Lachnospirales</taxon>
        <taxon>Lachnospiraceae</taxon>
        <taxon>Lachnospiraceae incertae sedis</taxon>
        <taxon>Candidatus Pullilachnospira</taxon>
    </lineage>
</organism>
<dbReference type="Gene3D" id="3.40.630.30">
    <property type="match status" value="1"/>
</dbReference>
<evidence type="ECO:0000313" key="2">
    <source>
        <dbReference type="Proteomes" id="UP000886723"/>
    </source>
</evidence>
<proteinExistence type="predicted"/>
<name>A0A9D1NWJ2_9FIRM</name>
<reference evidence="1" key="2">
    <citation type="journal article" date="2021" name="PeerJ">
        <title>Extensive microbial diversity within the chicken gut microbiome revealed by metagenomics and culture.</title>
        <authorList>
            <person name="Gilroy R."/>
            <person name="Ravi A."/>
            <person name="Getino M."/>
            <person name="Pursley I."/>
            <person name="Horton D.L."/>
            <person name="Alikhan N.F."/>
            <person name="Baker D."/>
            <person name="Gharbi K."/>
            <person name="Hall N."/>
            <person name="Watson M."/>
            <person name="Adriaenssens E.M."/>
            <person name="Foster-Nyarko E."/>
            <person name="Jarju S."/>
            <person name="Secka A."/>
            <person name="Antonio M."/>
            <person name="Oren A."/>
            <person name="Chaudhuri R.R."/>
            <person name="La Ragione R."/>
            <person name="Hildebrand F."/>
            <person name="Pallen M.J."/>
        </authorList>
    </citation>
    <scope>NUCLEOTIDE SEQUENCE</scope>
    <source>
        <strain evidence="1">ChiBcec2-4451</strain>
    </source>
</reference>
<protein>
    <submittedName>
        <fullName evidence="1">Uncharacterized protein</fullName>
    </submittedName>
</protein>
<evidence type="ECO:0000313" key="1">
    <source>
        <dbReference type="EMBL" id="HIV14160.1"/>
    </source>
</evidence>
<dbReference type="EMBL" id="DVON01000287">
    <property type="protein sequence ID" value="HIV14160.1"/>
    <property type="molecule type" value="Genomic_DNA"/>
</dbReference>
<comment type="caution">
    <text evidence="1">The sequence shown here is derived from an EMBL/GenBank/DDBJ whole genome shotgun (WGS) entry which is preliminary data.</text>
</comment>
<reference evidence="1" key="1">
    <citation type="submission" date="2020-10" db="EMBL/GenBank/DDBJ databases">
        <authorList>
            <person name="Gilroy R."/>
        </authorList>
    </citation>
    <scope>NUCLEOTIDE SEQUENCE</scope>
    <source>
        <strain evidence="1">ChiBcec2-4451</strain>
    </source>
</reference>
<dbReference type="AlphaFoldDB" id="A0A9D1NWJ2"/>